<dbReference type="Proteomes" id="UP000501240">
    <property type="component" value="Chromosome"/>
</dbReference>
<name>A0A7D3W6F7_ACTVE</name>
<evidence type="ECO:0000313" key="3">
    <source>
        <dbReference type="Proteomes" id="UP000501240"/>
    </source>
</evidence>
<dbReference type="PANTHER" id="PTHR46889:SF4">
    <property type="entry name" value="TRANSPOSASE INSO FOR INSERTION SEQUENCE ELEMENT IS911B-RELATED"/>
    <property type="match status" value="1"/>
</dbReference>
<dbReference type="InterPro" id="IPR001584">
    <property type="entry name" value="Integrase_cat-core"/>
</dbReference>
<gene>
    <name evidence="2" type="ORF">ACTIVE_8946</name>
</gene>
<protein>
    <submittedName>
        <fullName evidence="2">Integrase catalytic region</fullName>
    </submittedName>
</protein>
<dbReference type="EMBL" id="CP053892">
    <property type="protein sequence ID" value="QKG27291.1"/>
    <property type="molecule type" value="Genomic_DNA"/>
</dbReference>
<accession>A0A7D3W6F7</accession>
<dbReference type="InterPro" id="IPR036397">
    <property type="entry name" value="RNaseH_sf"/>
</dbReference>
<dbReference type="InterPro" id="IPR012337">
    <property type="entry name" value="RNaseH-like_sf"/>
</dbReference>
<dbReference type="SUPFAM" id="SSF53098">
    <property type="entry name" value="Ribonuclease H-like"/>
    <property type="match status" value="1"/>
</dbReference>
<dbReference type="Pfam" id="PF13683">
    <property type="entry name" value="rve_3"/>
    <property type="match status" value="1"/>
</dbReference>
<keyword evidence="3" id="KW-1185">Reference proteome</keyword>
<dbReference type="InterPro" id="IPR050900">
    <property type="entry name" value="Transposase_IS3/IS150/IS904"/>
</dbReference>
<dbReference type="PROSITE" id="PS50994">
    <property type="entry name" value="INTEGRASE"/>
    <property type="match status" value="1"/>
</dbReference>
<evidence type="ECO:0000313" key="2">
    <source>
        <dbReference type="EMBL" id="QKG27291.1"/>
    </source>
</evidence>
<proteinExistence type="predicted"/>
<sequence>MCSPGGSWAGRWPTTCAPKLVLKALEMAIWNRRPALGVIHHSDQGSQYASLSFSHRCRSAGIRTSTGSVADCYDNAVTESFFVTVETELLDRHHFINRAQAKAGCFDFIEGFYNPRRRHSSLGMLSPTEYERRHAHQHAHAAA</sequence>
<dbReference type="Gene3D" id="3.30.420.10">
    <property type="entry name" value="Ribonuclease H-like superfamily/Ribonuclease H"/>
    <property type="match status" value="1"/>
</dbReference>
<dbReference type="GO" id="GO:0003676">
    <property type="term" value="F:nucleic acid binding"/>
    <property type="evidence" value="ECO:0007669"/>
    <property type="project" value="InterPro"/>
</dbReference>
<dbReference type="GO" id="GO:0015074">
    <property type="term" value="P:DNA integration"/>
    <property type="evidence" value="ECO:0007669"/>
    <property type="project" value="InterPro"/>
</dbReference>
<dbReference type="PANTHER" id="PTHR46889">
    <property type="entry name" value="TRANSPOSASE INSF FOR INSERTION SEQUENCE IS3B-RELATED"/>
    <property type="match status" value="1"/>
</dbReference>
<evidence type="ECO:0000259" key="1">
    <source>
        <dbReference type="PROSITE" id="PS50994"/>
    </source>
</evidence>
<feature type="domain" description="Integrase catalytic" evidence="1">
    <location>
        <begin position="20"/>
        <end position="135"/>
    </location>
</feature>
<reference evidence="2 3" key="1">
    <citation type="submission" date="2020-05" db="EMBL/GenBank/DDBJ databases">
        <title>Actinomadura verrucosospora NRRL-B18236 (PFL_A860) Genome sequencing and assembly.</title>
        <authorList>
            <person name="Samborskyy M."/>
        </authorList>
    </citation>
    <scope>NUCLEOTIDE SEQUENCE [LARGE SCALE GENOMIC DNA]</scope>
    <source>
        <strain evidence="2 3">NRRL:B18236</strain>
    </source>
</reference>
<dbReference type="AlphaFoldDB" id="A0A7D3W6F7"/>
<organism evidence="2 3">
    <name type="scientific">Actinomadura verrucosospora</name>
    <dbReference type="NCBI Taxonomy" id="46165"/>
    <lineage>
        <taxon>Bacteria</taxon>
        <taxon>Bacillati</taxon>
        <taxon>Actinomycetota</taxon>
        <taxon>Actinomycetes</taxon>
        <taxon>Streptosporangiales</taxon>
        <taxon>Thermomonosporaceae</taxon>
        <taxon>Actinomadura</taxon>
    </lineage>
</organism>